<comment type="caution">
    <text evidence="3">The sequence shown here is derived from an EMBL/GenBank/DDBJ whole genome shotgun (WGS) entry which is preliminary data.</text>
</comment>
<evidence type="ECO:0000256" key="1">
    <source>
        <dbReference type="SAM" id="MobiDB-lite"/>
    </source>
</evidence>
<feature type="signal peptide" evidence="2">
    <location>
        <begin position="1"/>
        <end position="19"/>
    </location>
</feature>
<dbReference type="PROSITE" id="PS51257">
    <property type="entry name" value="PROKAR_LIPOPROTEIN"/>
    <property type="match status" value="1"/>
</dbReference>
<feature type="region of interest" description="Disordered" evidence="1">
    <location>
        <begin position="24"/>
        <end position="63"/>
    </location>
</feature>
<protein>
    <recommendedName>
        <fullName evidence="5">PknH-like extracellular domain-containing protein</fullName>
    </recommendedName>
</protein>
<proteinExistence type="predicted"/>
<feature type="compositionally biased region" description="Low complexity" evidence="1">
    <location>
        <begin position="35"/>
        <end position="58"/>
    </location>
</feature>
<dbReference type="AlphaFoldDB" id="A0A8J3J1R8"/>
<reference evidence="3" key="1">
    <citation type="submission" date="2021-01" db="EMBL/GenBank/DDBJ databases">
        <title>Whole genome shotgun sequence of Actinocatenispora rupis NBRC 107355.</title>
        <authorList>
            <person name="Komaki H."/>
            <person name="Tamura T."/>
        </authorList>
    </citation>
    <scope>NUCLEOTIDE SEQUENCE</scope>
    <source>
        <strain evidence="3">NBRC 107355</strain>
    </source>
</reference>
<name>A0A8J3J1R8_9ACTN</name>
<evidence type="ECO:0000313" key="3">
    <source>
        <dbReference type="EMBL" id="GID12608.1"/>
    </source>
</evidence>
<keyword evidence="2" id="KW-0732">Signal</keyword>
<dbReference type="EMBL" id="BOMB01000019">
    <property type="protein sequence ID" value="GID12608.1"/>
    <property type="molecule type" value="Genomic_DNA"/>
</dbReference>
<evidence type="ECO:0000256" key="2">
    <source>
        <dbReference type="SAM" id="SignalP"/>
    </source>
</evidence>
<organism evidence="3 4">
    <name type="scientific">Actinocatenispora rupis</name>
    <dbReference type="NCBI Taxonomy" id="519421"/>
    <lineage>
        <taxon>Bacteria</taxon>
        <taxon>Bacillati</taxon>
        <taxon>Actinomycetota</taxon>
        <taxon>Actinomycetes</taxon>
        <taxon>Micromonosporales</taxon>
        <taxon>Micromonosporaceae</taxon>
        <taxon>Actinocatenispora</taxon>
    </lineage>
</organism>
<sequence length="233" mass="23994">MQGKAVVAMLALVVLGVTGCGPDKSAAGSHGDPRGASSSAPKSADASSSAGSGTGVASRPRLTRAQQEQVLLTLDDLPSGYTNDADPSVPEGRCMKRLSEVIVGDVHHQFTQDSSDSFGAVVSSSSTTAPGKGHARIAQAADLADQCASFSMSEDGMPMTGRFVTHEAPQVLDESQMIVFTGSASGFTLNETFLVFRYGDNVAAVGVIPGDGSVAVDEAVRYARIVADRIRKS</sequence>
<feature type="chain" id="PRO_5039083725" description="PknH-like extracellular domain-containing protein" evidence="2">
    <location>
        <begin position="20"/>
        <end position="233"/>
    </location>
</feature>
<keyword evidence="4" id="KW-1185">Reference proteome</keyword>
<dbReference type="Proteomes" id="UP000612808">
    <property type="component" value="Unassembled WGS sequence"/>
</dbReference>
<gene>
    <name evidence="3" type="ORF">Aru02nite_34970</name>
</gene>
<evidence type="ECO:0000313" key="4">
    <source>
        <dbReference type="Proteomes" id="UP000612808"/>
    </source>
</evidence>
<evidence type="ECO:0008006" key="5">
    <source>
        <dbReference type="Google" id="ProtNLM"/>
    </source>
</evidence>
<dbReference type="RefSeq" id="WP_203658681.1">
    <property type="nucleotide sequence ID" value="NZ_BAAAZM010000013.1"/>
</dbReference>
<accession>A0A8J3J1R8</accession>